<organism evidence="2 3">
    <name type="scientific">Conexibacter arvalis</name>
    <dbReference type="NCBI Taxonomy" id="912552"/>
    <lineage>
        <taxon>Bacteria</taxon>
        <taxon>Bacillati</taxon>
        <taxon>Actinomycetota</taxon>
        <taxon>Thermoleophilia</taxon>
        <taxon>Solirubrobacterales</taxon>
        <taxon>Conexibacteraceae</taxon>
        <taxon>Conexibacter</taxon>
    </lineage>
</organism>
<reference evidence="2 3" key="1">
    <citation type="submission" date="2020-08" db="EMBL/GenBank/DDBJ databases">
        <title>Genomic Encyclopedia of Archaeal and Bacterial Type Strains, Phase II (KMG-II): from individual species to whole genera.</title>
        <authorList>
            <person name="Goeker M."/>
        </authorList>
    </citation>
    <scope>NUCLEOTIDE SEQUENCE [LARGE SCALE GENOMIC DNA]</scope>
    <source>
        <strain evidence="2 3">DSM 23288</strain>
    </source>
</reference>
<evidence type="ECO:0000259" key="1">
    <source>
        <dbReference type="Pfam" id="PF01872"/>
    </source>
</evidence>
<comment type="caution">
    <text evidence="2">The sequence shown here is derived from an EMBL/GenBank/DDBJ whole genome shotgun (WGS) entry which is preliminary data.</text>
</comment>
<dbReference type="PANTHER" id="PTHR38011:SF11">
    <property type="entry name" value="2,5-DIAMINO-6-RIBOSYLAMINO-4(3H)-PYRIMIDINONE 5'-PHOSPHATE REDUCTASE"/>
    <property type="match status" value="1"/>
</dbReference>
<protein>
    <submittedName>
        <fullName evidence="2">Dihydrofolate reductase</fullName>
    </submittedName>
</protein>
<dbReference type="AlphaFoldDB" id="A0A840IMB6"/>
<dbReference type="GO" id="GO:0008703">
    <property type="term" value="F:5-amino-6-(5-phosphoribosylamino)uracil reductase activity"/>
    <property type="evidence" value="ECO:0007669"/>
    <property type="project" value="InterPro"/>
</dbReference>
<evidence type="ECO:0000313" key="2">
    <source>
        <dbReference type="EMBL" id="MBB4665098.1"/>
    </source>
</evidence>
<dbReference type="Proteomes" id="UP000585272">
    <property type="component" value="Unassembled WGS sequence"/>
</dbReference>
<keyword evidence="3" id="KW-1185">Reference proteome</keyword>
<dbReference type="InterPro" id="IPR050765">
    <property type="entry name" value="Riboflavin_Biosynth_HTPR"/>
</dbReference>
<dbReference type="GO" id="GO:0009231">
    <property type="term" value="P:riboflavin biosynthetic process"/>
    <property type="evidence" value="ECO:0007669"/>
    <property type="project" value="InterPro"/>
</dbReference>
<dbReference type="Gene3D" id="3.40.430.10">
    <property type="entry name" value="Dihydrofolate Reductase, subunit A"/>
    <property type="match status" value="1"/>
</dbReference>
<dbReference type="Pfam" id="PF01872">
    <property type="entry name" value="RibD_C"/>
    <property type="match status" value="1"/>
</dbReference>
<evidence type="ECO:0000313" key="3">
    <source>
        <dbReference type="Proteomes" id="UP000585272"/>
    </source>
</evidence>
<name>A0A840IMB6_9ACTN</name>
<dbReference type="PANTHER" id="PTHR38011">
    <property type="entry name" value="DIHYDROFOLATE REDUCTASE FAMILY PROTEIN (AFU_ORTHOLOGUE AFUA_8G06820)"/>
    <property type="match status" value="1"/>
</dbReference>
<dbReference type="InterPro" id="IPR002734">
    <property type="entry name" value="RibDG_C"/>
</dbReference>
<proteinExistence type="predicted"/>
<dbReference type="RefSeq" id="WP_183345731.1">
    <property type="nucleotide sequence ID" value="NZ_JACHNU010000011.1"/>
</dbReference>
<accession>A0A840IMB6</accession>
<dbReference type="EMBL" id="JACHNU010000011">
    <property type="protein sequence ID" value="MBB4665098.1"/>
    <property type="molecule type" value="Genomic_DNA"/>
</dbReference>
<gene>
    <name evidence="2" type="ORF">BDZ31_004719</name>
</gene>
<dbReference type="InterPro" id="IPR024072">
    <property type="entry name" value="DHFR-like_dom_sf"/>
</dbReference>
<sequence length="190" mass="21006">MTNATLFYATQVSLDGYMEAPGHDIGWTEPDAELHAYMNEMERSAQLSLFGRRLYELMESFWPSADEAPGAPDEVVEFARIWRETPKVVFSSTLERVTGNARLVRGDAAEEVAKIKRETKGTINVGGAHLAASLLRAGLLDELEAIVYPVVLGAGTPLLPELTDRVKLRHVATRTFESGVVSVRYRVDGR</sequence>
<feature type="domain" description="Bacterial bifunctional deaminase-reductase C-terminal" evidence="1">
    <location>
        <begin position="5"/>
        <end position="181"/>
    </location>
</feature>
<dbReference type="SUPFAM" id="SSF53597">
    <property type="entry name" value="Dihydrofolate reductase-like"/>
    <property type="match status" value="1"/>
</dbReference>